<organism evidence="2 3">
    <name type="scientific">Nothocercus nigrocapillus</name>
    <dbReference type="NCBI Taxonomy" id="1977171"/>
    <lineage>
        <taxon>Eukaryota</taxon>
        <taxon>Metazoa</taxon>
        <taxon>Chordata</taxon>
        <taxon>Craniata</taxon>
        <taxon>Vertebrata</taxon>
        <taxon>Euteleostomi</taxon>
        <taxon>Archelosauria</taxon>
        <taxon>Archosauria</taxon>
        <taxon>Dinosauria</taxon>
        <taxon>Saurischia</taxon>
        <taxon>Theropoda</taxon>
        <taxon>Coelurosauria</taxon>
        <taxon>Aves</taxon>
        <taxon>Palaeognathae</taxon>
        <taxon>Tinamiformes</taxon>
        <taxon>Tinamidae</taxon>
        <taxon>Nothocercus</taxon>
    </lineage>
</organism>
<sequence length="211" mass="23853">MFRGRRAWFSRSVSPGLRELWEAEGGTLARREDAHYLFSSDAAHPDTQRIHESQDYLDGRATVFHSCYLSAWANTSSEMKQSVVLGHFILPPACLQEAAQREESRALLRLQPAPSAFGNHTQREMTHPSFLPQNSGEGKTGSRETNQGEFAYHALQEYPVNNMVTGYTSAHDMKKFTGELRDFTPGTSGYAAYWIQHDTNIRSGAKNKRKR</sequence>
<dbReference type="GO" id="GO:0007129">
    <property type="term" value="P:homologous chromosome pairing at meiosis"/>
    <property type="evidence" value="ECO:0007669"/>
    <property type="project" value="TreeGrafter"/>
</dbReference>
<feature type="non-terminal residue" evidence="2">
    <location>
        <position position="211"/>
    </location>
</feature>
<gene>
    <name evidence="2" type="primary">Terb2</name>
    <name evidence="2" type="ORF">NOTNIG_R01963</name>
</gene>
<proteinExistence type="predicted"/>
<dbReference type="GO" id="GO:0070197">
    <property type="term" value="P:meiotic attachment of telomere to nuclear envelope"/>
    <property type="evidence" value="ECO:0007669"/>
    <property type="project" value="TreeGrafter"/>
</dbReference>
<dbReference type="PANTHER" id="PTHR35345">
    <property type="entry name" value="TELOMERE REPEATS-BINDING BOUQUET FORMATION PROTEIN 2"/>
    <property type="match status" value="1"/>
</dbReference>
<feature type="compositionally biased region" description="Polar residues" evidence="1">
    <location>
        <begin position="131"/>
        <end position="144"/>
    </location>
</feature>
<name>A0A851TA69_9AVES</name>
<evidence type="ECO:0000313" key="3">
    <source>
        <dbReference type="Proteomes" id="UP000661971"/>
    </source>
</evidence>
<dbReference type="AlphaFoldDB" id="A0A851TA69"/>
<dbReference type="Proteomes" id="UP000661971">
    <property type="component" value="Unassembled WGS sequence"/>
</dbReference>
<keyword evidence="3" id="KW-1185">Reference proteome</keyword>
<dbReference type="Pfam" id="PF15101">
    <property type="entry name" value="TERB2"/>
    <property type="match status" value="2"/>
</dbReference>
<protein>
    <submittedName>
        <fullName evidence="2">TERB2 protein</fullName>
    </submittedName>
</protein>
<accession>A0A851TA69</accession>
<dbReference type="InterPro" id="IPR028065">
    <property type="entry name" value="TERB2"/>
</dbReference>
<dbReference type="GO" id="GO:0005637">
    <property type="term" value="C:nuclear inner membrane"/>
    <property type="evidence" value="ECO:0007669"/>
    <property type="project" value="TreeGrafter"/>
</dbReference>
<feature type="non-terminal residue" evidence="2">
    <location>
        <position position="1"/>
    </location>
</feature>
<evidence type="ECO:0000256" key="1">
    <source>
        <dbReference type="SAM" id="MobiDB-lite"/>
    </source>
</evidence>
<reference evidence="3" key="1">
    <citation type="submission" date="2023-07" db="EMBL/GenBank/DDBJ databases">
        <title>Bird 10,000 Genomes (B10K) Project - Family phase.</title>
        <authorList>
            <person name="Zhang G."/>
        </authorList>
    </citation>
    <scope>NUCLEOTIDE SEQUENCE [LARGE SCALE GENOMIC DNA]</scope>
</reference>
<dbReference type="EMBL" id="WBNA01000171">
    <property type="protein sequence ID" value="NXD12882.1"/>
    <property type="molecule type" value="Genomic_DNA"/>
</dbReference>
<dbReference type="PANTHER" id="PTHR35345:SF1">
    <property type="entry name" value="TELOMERE REPEATS-BINDING BOUQUET FORMATION PROTEIN 2"/>
    <property type="match status" value="1"/>
</dbReference>
<feature type="region of interest" description="Disordered" evidence="1">
    <location>
        <begin position="116"/>
        <end position="144"/>
    </location>
</feature>
<comment type="caution">
    <text evidence="2">The sequence shown here is derived from an EMBL/GenBank/DDBJ whole genome shotgun (WGS) entry which is preliminary data.</text>
</comment>
<evidence type="ECO:0000313" key="2">
    <source>
        <dbReference type="EMBL" id="NXD12882.1"/>
    </source>
</evidence>